<protein>
    <submittedName>
        <fullName evidence="1">Uncharacterized protein</fullName>
    </submittedName>
</protein>
<dbReference type="Proteomes" id="UP001171620">
    <property type="component" value="Unassembled WGS sequence"/>
</dbReference>
<dbReference type="RefSeq" id="WP_301788499.1">
    <property type="nucleotide sequence ID" value="NZ_JAUJRV010000008.1"/>
</dbReference>
<dbReference type="EMBL" id="JAUJRV010000008">
    <property type="protein sequence ID" value="MDN7795851.1"/>
    <property type="molecule type" value="Genomic_DNA"/>
</dbReference>
<proteinExistence type="predicted"/>
<organism evidence="1 2">
    <name type="scientific">Burkholderia vietnamiensis</name>
    <dbReference type="NCBI Taxonomy" id="60552"/>
    <lineage>
        <taxon>Bacteria</taxon>
        <taxon>Pseudomonadati</taxon>
        <taxon>Pseudomonadota</taxon>
        <taxon>Betaproteobacteria</taxon>
        <taxon>Burkholderiales</taxon>
        <taxon>Burkholderiaceae</taxon>
        <taxon>Burkholderia</taxon>
        <taxon>Burkholderia cepacia complex</taxon>
    </lineage>
</organism>
<evidence type="ECO:0000313" key="1">
    <source>
        <dbReference type="EMBL" id="MDN7795851.1"/>
    </source>
</evidence>
<dbReference type="AlphaFoldDB" id="A0AAW7SXX3"/>
<evidence type="ECO:0000313" key="2">
    <source>
        <dbReference type="Proteomes" id="UP001171620"/>
    </source>
</evidence>
<reference evidence="1" key="1">
    <citation type="submission" date="2023-07" db="EMBL/GenBank/DDBJ databases">
        <title>A collection of bacterial strains from the Burkholderia cepacia Research Laboratory and Repository.</title>
        <authorList>
            <person name="Lipuma J."/>
            <person name="Spilker T."/>
            <person name="Caverly L."/>
        </authorList>
    </citation>
    <scope>NUCLEOTIDE SEQUENCE</scope>
    <source>
        <strain evidence="1">AU44268</strain>
    </source>
</reference>
<sequence>MHRFDPTKSYRGFDEFGNTALAIAEMHLLDHQFYEAMGQPLKTQPRSQVTIALTMEQLEYVLEHMPDAFGDVPPASVAEMSDKEREQHEDFLAALKDPGSHAAKFAAWFSNR</sequence>
<gene>
    <name evidence="1" type="ORF">QZM33_12995</name>
</gene>
<accession>A0AAW7SXX3</accession>
<comment type="caution">
    <text evidence="1">The sequence shown here is derived from an EMBL/GenBank/DDBJ whole genome shotgun (WGS) entry which is preliminary data.</text>
</comment>
<name>A0AAW7SXX3_BURVI</name>